<evidence type="ECO:0000313" key="2">
    <source>
        <dbReference type="Proteomes" id="UP000241560"/>
    </source>
</evidence>
<protein>
    <recommendedName>
        <fullName evidence="3">Lysine biosynthesis protein LysW</fullName>
    </recommendedName>
</protein>
<evidence type="ECO:0008006" key="3">
    <source>
        <dbReference type="Google" id="ProtNLM"/>
    </source>
</evidence>
<dbReference type="EMBL" id="MG252693">
    <property type="protein sequence ID" value="ATW59537.1"/>
    <property type="molecule type" value="Genomic_DNA"/>
</dbReference>
<accession>A0A2H4PBD6</accession>
<dbReference type="GeneID" id="54986338"/>
<evidence type="ECO:0000313" key="1">
    <source>
        <dbReference type="EMBL" id="ATW59537.1"/>
    </source>
</evidence>
<organism evidence="1 2">
    <name type="scientific">Lactobacillus phage Lenus</name>
    <dbReference type="NCBI Taxonomy" id="2053682"/>
    <lineage>
        <taxon>Viruses</taxon>
        <taxon>Duplodnaviria</taxon>
        <taxon>Heunggongvirae</taxon>
        <taxon>Uroviricota</taxon>
        <taxon>Caudoviricetes</taxon>
        <taxon>Tybeckvirinae</taxon>
        <taxon>Lenusvirus</taxon>
        <taxon>Lenusvirus lenus</taxon>
    </lineage>
</organism>
<dbReference type="KEGG" id="vg:54986338"/>
<proteinExistence type="predicted"/>
<sequence>MAQECPSCSTPVEVGKKDTYIVCPYCGILIEVNGDDLEEYEIG</sequence>
<dbReference type="RefSeq" id="YP_009795967.1">
    <property type="nucleotide sequence ID" value="NC_047897.1"/>
</dbReference>
<reference evidence="1 2" key="1">
    <citation type="submission" date="2017-10" db="EMBL/GenBank/DDBJ databases">
        <title>Isolation and characterisation of Lactobacillus bacteriophages that infect wine-derived L. plantarum strains.</title>
        <authorList>
            <person name="Kyrkou I."/>
            <person name="Hestbjerg Hansen L."/>
        </authorList>
    </citation>
    <scope>NUCLEOTIDE SEQUENCE [LARGE SCALE GENOMIC DNA]</scope>
</reference>
<keyword evidence="2" id="KW-1185">Reference proteome</keyword>
<dbReference type="Proteomes" id="UP000241560">
    <property type="component" value="Segment"/>
</dbReference>
<name>A0A2H4PBD6_9CAUD</name>